<organism evidence="2 3">
    <name type="scientific">Albidovulum salinarum</name>
    <dbReference type="NCBI Taxonomy" id="2984153"/>
    <lineage>
        <taxon>Bacteria</taxon>
        <taxon>Pseudomonadati</taxon>
        <taxon>Pseudomonadota</taxon>
        <taxon>Alphaproteobacteria</taxon>
        <taxon>Rhodobacterales</taxon>
        <taxon>Paracoccaceae</taxon>
        <taxon>Albidovulum</taxon>
    </lineage>
</organism>
<evidence type="ECO:0000313" key="3">
    <source>
        <dbReference type="Proteomes" id="UP001209535"/>
    </source>
</evidence>
<protein>
    <submittedName>
        <fullName evidence="2">Uncharacterized protein</fullName>
    </submittedName>
</protein>
<dbReference type="EMBL" id="JAOVQO010000035">
    <property type="protein sequence ID" value="MCU9850538.1"/>
    <property type="molecule type" value="Genomic_DNA"/>
</dbReference>
<feature type="compositionally biased region" description="Basic residues" evidence="1">
    <location>
        <begin position="223"/>
        <end position="233"/>
    </location>
</feature>
<reference evidence="2 3" key="1">
    <citation type="submission" date="2022-10" db="EMBL/GenBank/DDBJ databases">
        <title>Defluviimonas sp. nov., isolated from ocean surface sediments.</title>
        <authorList>
            <person name="He W."/>
            <person name="Wang L."/>
            <person name="Zhang D.-F."/>
        </authorList>
    </citation>
    <scope>NUCLEOTIDE SEQUENCE [LARGE SCALE GENOMIC DNA]</scope>
    <source>
        <strain evidence="2 3">WL0024</strain>
    </source>
</reference>
<comment type="caution">
    <text evidence="2">The sequence shown here is derived from an EMBL/GenBank/DDBJ whole genome shotgun (WGS) entry which is preliminary data.</text>
</comment>
<feature type="region of interest" description="Disordered" evidence="1">
    <location>
        <begin position="192"/>
        <end position="233"/>
    </location>
</feature>
<evidence type="ECO:0000313" key="2">
    <source>
        <dbReference type="EMBL" id="MCU9850538.1"/>
    </source>
</evidence>
<gene>
    <name evidence="2" type="ORF">OEZ60_21395</name>
</gene>
<feature type="region of interest" description="Disordered" evidence="1">
    <location>
        <begin position="1"/>
        <end position="30"/>
    </location>
</feature>
<keyword evidence="3" id="KW-1185">Reference proteome</keyword>
<proteinExistence type="predicted"/>
<accession>A0ABT2X9F8</accession>
<dbReference type="Proteomes" id="UP001209535">
    <property type="component" value="Unassembled WGS sequence"/>
</dbReference>
<evidence type="ECO:0000256" key="1">
    <source>
        <dbReference type="SAM" id="MobiDB-lite"/>
    </source>
</evidence>
<sequence length="273" mass="30256">MMTAIPDETADPPFEPGLADHTSLEPEGAQKAADVILDDDRLSLKQLPGCQQGPPLLASPVLHVFFEEQVHSHYLDIAPGIVAIGLVDLILRKGLRVTGFDADHRKAHRSQSAVEPLRQGIGFQPDPYEVNPFCSLGIGEILRLPRNLGLAAILTQFIDDTHRRFLHRNVQISIVLHSSCFLADVPGCSSQTTSTIRSKRRSRPLHPQSQYLFPSHAREEPRRRSRRVARPLGHKTGRITAKWSLVRSGLPASVTDFGHSPDAVTPDHRPMSR</sequence>
<name>A0ABT2X9F8_9RHOB</name>